<dbReference type="GO" id="GO:0003964">
    <property type="term" value="F:RNA-directed DNA polymerase activity"/>
    <property type="evidence" value="ECO:0007669"/>
    <property type="project" value="TreeGrafter"/>
</dbReference>
<dbReference type="AlphaFoldDB" id="A0A8E6HT67"/>
<keyword evidence="3" id="KW-0934">Plastid</keyword>
<accession>A0A8E6HT67</accession>
<dbReference type="GO" id="GO:0005739">
    <property type="term" value="C:mitochondrion"/>
    <property type="evidence" value="ECO:0007669"/>
    <property type="project" value="TreeGrafter"/>
</dbReference>
<keyword evidence="1" id="KW-0175">Coiled coil</keyword>
<protein>
    <recommendedName>
        <fullName evidence="2">Reverse transcriptase domain-containing protein</fullName>
    </recommendedName>
</protein>
<gene>
    <name evidence="3" type="primary">orf522</name>
</gene>
<evidence type="ECO:0000313" key="3">
    <source>
        <dbReference type="EMBL" id="QVO51084.1"/>
    </source>
</evidence>
<proteinExistence type="predicted"/>
<evidence type="ECO:0000259" key="2">
    <source>
        <dbReference type="PROSITE" id="PS50878"/>
    </source>
</evidence>
<geneLocation type="plastid" evidence="3"/>
<dbReference type="GO" id="GO:0006315">
    <property type="term" value="P:homing of group II introns"/>
    <property type="evidence" value="ECO:0007669"/>
    <property type="project" value="TreeGrafter"/>
</dbReference>
<dbReference type="InterPro" id="IPR000477">
    <property type="entry name" value="RT_dom"/>
</dbReference>
<name>A0A8E6HT67_ULVCO</name>
<dbReference type="CDD" id="cd01651">
    <property type="entry name" value="RT_G2_intron"/>
    <property type="match status" value="1"/>
</dbReference>
<evidence type="ECO:0000256" key="1">
    <source>
        <dbReference type="SAM" id="Coils"/>
    </source>
</evidence>
<organism evidence="3">
    <name type="scientific">Ulva compressa</name>
    <name type="common">Green alga</name>
    <name type="synonym">Enteromorpha compressa</name>
    <dbReference type="NCBI Taxonomy" id="63659"/>
    <lineage>
        <taxon>Eukaryota</taxon>
        <taxon>Viridiplantae</taxon>
        <taxon>Chlorophyta</taxon>
        <taxon>core chlorophytes</taxon>
        <taxon>Ulvophyceae</taxon>
        <taxon>OUU clade</taxon>
        <taxon>Ulvales</taxon>
        <taxon>Ulvaceae</taxon>
        <taxon>Ulva</taxon>
    </lineage>
</organism>
<feature type="coiled-coil region" evidence="1">
    <location>
        <begin position="250"/>
        <end position="287"/>
    </location>
</feature>
<dbReference type="InterPro" id="IPR024937">
    <property type="entry name" value="Domain_X"/>
</dbReference>
<dbReference type="Pfam" id="PF00078">
    <property type="entry name" value="RVT_1"/>
    <property type="match status" value="1"/>
</dbReference>
<dbReference type="Pfam" id="PF01348">
    <property type="entry name" value="Intron_maturas2"/>
    <property type="match status" value="1"/>
</dbReference>
<dbReference type="GO" id="GO:0090615">
    <property type="term" value="P:mitochondrial mRNA processing"/>
    <property type="evidence" value="ECO:0007669"/>
    <property type="project" value="TreeGrafter"/>
</dbReference>
<feature type="domain" description="Reverse transcriptase" evidence="2">
    <location>
        <begin position="69"/>
        <end position="362"/>
    </location>
</feature>
<dbReference type="PROSITE" id="PS50878">
    <property type="entry name" value="RT_POL"/>
    <property type="match status" value="1"/>
</dbReference>
<dbReference type="PANTHER" id="PTHR33642">
    <property type="entry name" value="COX1/OXI3 INTRON 1 PROTEIN-RELATED"/>
    <property type="match status" value="1"/>
</dbReference>
<dbReference type="EMBL" id="MW344287">
    <property type="protein sequence ID" value="QVO51084.1"/>
    <property type="molecule type" value="Genomic_DNA"/>
</dbReference>
<sequence length="522" mass="60509">MKGLERIKVIRNFSKKDSTWVHKDLFRILKHDDIWILAYENLKSNKGALTPGINPSTLDGMSLERLQNIKQQVLNESYKFKPVKQIMIPKSKGKWRPLGLPSANDKIVQEIIRLILEAVYEPNFDENSYGFRTGRGVHDALSHVDKTFRWMDWVLEGNIEGAYPSINHRILCNLIEKRINDTRFVNLIRKALNCGVLIEKTISHFSVGVPQGSIVSPILSNIYFHELDVWVKQKAKELYKAPSKLKSSEYKRIEKLIAKYSKQMQSLKKDSEEHKNLLRKLKQARKTRLNIPSQKHTRVEVVYVRYADDWMIGVSGDKEIAQKLLKDVKDFFNETLNQKLHPEKTKLTNLRKGKAYFLGYEIFLPLLPLQKQGAKNPITSSVFSGTHTRRRGNPKLRFDIPVNELISKMVQKGYVSRLKKGVRPISKSSYVTLEDHVIVNHFRSVCLGILNFYSGCNQPKRLQYIHYLLHMSCAMTLAHRHRTSSKQIFTKHGRRLTVKIPNNKEKTVSFPHRTSWSINDAS</sequence>
<dbReference type="PANTHER" id="PTHR33642:SF4">
    <property type="entry name" value="COX1_OXI3 INTRON 1 PROTEIN-RELATED"/>
    <property type="match status" value="1"/>
</dbReference>
<reference evidence="3" key="1">
    <citation type="journal article" date="2021" name="Front. Mar. Sci.">
        <title>Chloroplast Genomes of the Green-Tide Forming Alga Ulva compressa: Comparative Chloroplast Genomics in the Genus Ulva (Ulvophyceae, Chlorophyta).</title>
        <authorList>
            <person name="Liu F."/>
            <person name="Melton J.T."/>
        </authorList>
    </citation>
    <scope>NUCLEOTIDE SEQUENCE</scope>
    <source>
        <strain evidence="3">Uco2</strain>
    </source>
</reference>